<accession>A0A8T2IDN3</accession>
<keyword evidence="2 5" id="KW-0812">Transmembrane</keyword>
<dbReference type="EMBL" id="JAACNH010001541">
    <property type="protein sequence ID" value="KAG8430112.1"/>
    <property type="molecule type" value="Genomic_DNA"/>
</dbReference>
<sequence>MICLFSVTQVDFTSCAGFFAVLGIVVFITGIVTAIVLAFKYLVIGNRKHTISPEEYVYGALKIYTDIIYIFLNLLQIVGSRT</sequence>
<comment type="caution">
    <text evidence="5">Lacks conserved residue(s) required for the propagation of feature annotation.</text>
</comment>
<keyword evidence="7" id="KW-1185">Reference proteome</keyword>
<comment type="caution">
    <text evidence="6">The sequence shown here is derived from an EMBL/GenBank/DDBJ whole genome shotgun (WGS) entry which is preliminary data.</text>
</comment>
<comment type="subcellular location">
    <subcellularLocation>
        <location evidence="1">Membrane</location>
        <topology evidence="1">Multi-pass membrane protein</topology>
    </subcellularLocation>
</comment>
<evidence type="ECO:0000313" key="6">
    <source>
        <dbReference type="EMBL" id="KAG8430112.1"/>
    </source>
</evidence>
<gene>
    <name evidence="6" type="ORF">GDO86_018460</name>
</gene>
<dbReference type="PANTHER" id="PTHR23291">
    <property type="entry name" value="BAX INHIBITOR-RELATED"/>
    <property type="match status" value="1"/>
</dbReference>
<evidence type="ECO:0000256" key="3">
    <source>
        <dbReference type="ARBA" id="ARBA00022989"/>
    </source>
</evidence>
<dbReference type="Proteomes" id="UP000812440">
    <property type="component" value="Unassembled WGS sequence"/>
</dbReference>
<keyword evidence="3 5" id="KW-1133">Transmembrane helix</keyword>
<reference evidence="6" key="1">
    <citation type="thesis" date="2020" institute="ProQuest LLC" country="789 East Eisenhower Parkway, Ann Arbor, MI, USA">
        <title>Comparative Genomics and Chromosome Evolution.</title>
        <authorList>
            <person name="Mudd A.B."/>
        </authorList>
    </citation>
    <scope>NUCLEOTIDE SEQUENCE</scope>
    <source>
        <strain evidence="6">Female2</strain>
        <tissue evidence="6">Blood</tissue>
    </source>
</reference>
<proteinExistence type="inferred from homology"/>
<dbReference type="OrthoDB" id="7933078at2759"/>
<dbReference type="GO" id="GO:0005794">
    <property type="term" value="C:Golgi apparatus"/>
    <property type="evidence" value="ECO:0007669"/>
    <property type="project" value="TreeGrafter"/>
</dbReference>
<comment type="similarity">
    <text evidence="5">Belongs to the BI1 family.</text>
</comment>
<dbReference type="AlphaFoldDB" id="A0A8T2IDN3"/>
<feature type="transmembrane region" description="Helical" evidence="5">
    <location>
        <begin position="56"/>
        <end position="78"/>
    </location>
</feature>
<dbReference type="PANTHER" id="PTHR23291:SF35">
    <property type="entry name" value="PROTEIN LIFEGUARD 3"/>
    <property type="match status" value="1"/>
</dbReference>
<name>A0A8T2IDN3_9PIPI</name>
<keyword evidence="4 5" id="KW-0472">Membrane</keyword>
<dbReference type="InterPro" id="IPR006214">
    <property type="entry name" value="Bax_inhibitor_1-related"/>
</dbReference>
<dbReference type="GO" id="GO:0016020">
    <property type="term" value="C:membrane"/>
    <property type="evidence" value="ECO:0007669"/>
    <property type="project" value="UniProtKB-SubCell"/>
</dbReference>
<organism evidence="6 7">
    <name type="scientific">Hymenochirus boettgeri</name>
    <name type="common">Congo dwarf clawed frog</name>
    <dbReference type="NCBI Taxonomy" id="247094"/>
    <lineage>
        <taxon>Eukaryota</taxon>
        <taxon>Metazoa</taxon>
        <taxon>Chordata</taxon>
        <taxon>Craniata</taxon>
        <taxon>Vertebrata</taxon>
        <taxon>Euteleostomi</taxon>
        <taxon>Amphibia</taxon>
        <taxon>Batrachia</taxon>
        <taxon>Anura</taxon>
        <taxon>Pipoidea</taxon>
        <taxon>Pipidae</taxon>
        <taxon>Pipinae</taxon>
        <taxon>Hymenochirus</taxon>
    </lineage>
</organism>
<evidence type="ECO:0000313" key="7">
    <source>
        <dbReference type="Proteomes" id="UP000812440"/>
    </source>
</evidence>
<feature type="transmembrane region" description="Helical" evidence="5">
    <location>
        <begin position="16"/>
        <end position="44"/>
    </location>
</feature>
<evidence type="ECO:0000256" key="2">
    <source>
        <dbReference type="ARBA" id="ARBA00022692"/>
    </source>
</evidence>
<evidence type="ECO:0000256" key="1">
    <source>
        <dbReference type="ARBA" id="ARBA00004141"/>
    </source>
</evidence>
<protein>
    <submittedName>
        <fullName evidence="6">Uncharacterized protein</fullName>
    </submittedName>
</protein>
<evidence type="ECO:0000256" key="4">
    <source>
        <dbReference type="ARBA" id="ARBA00023136"/>
    </source>
</evidence>
<evidence type="ECO:0000256" key="5">
    <source>
        <dbReference type="RuleBase" id="RU004379"/>
    </source>
</evidence>
<dbReference type="GO" id="GO:2001234">
    <property type="term" value="P:negative regulation of apoptotic signaling pathway"/>
    <property type="evidence" value="ECO:0007669"/>
    <property type="project" value="TreeGrafter"/>
</dbReference>
<dbReference type="GO" id="GO:0005783">
    <property type="term" value="C:endoplasmic reticulum"/>
    <property type="evidence" value="ECO:0007669"/>
    <property type="project" value="TreeGrafter"/>
</dbReference>